<name>X6M026_RETFI</name>
<sequence>MSSEEQTCTVKYMDTTKVSGVFLASFPGGLPPSIQSDKANFNLLRTMRHKKKNKLLLCEDEPNRILYCGVSPQGTASEASSSICSNPSSKKKGIFFFGTDRQAVGIIDPKTNTLTIIPVTERFEMNPIRAVGVKKEPQENAPPVAAGNAGAPQMTSAETTNKLLVAHEKLVNAFGSKFAVSTLRKRKHLRKTKAASLVSVKSMKPNQIVNASQTNL</sequence>
<evidence type="ECO:0000313" key="2">
    <source>
        <dbReference type="Proteomes" id="UP000023152"/>
    </source>
</evidence>
<keyword evidence="2" id="KW-1185">Reference proteome</keyword>
<feature type="non-terminal residue" evidence="1">
    <location>
        <position position="216"/>
    </location>
</feature>
<protein>
    <submittedName>
        <fullName evidence="1">Uncharacterized protein</fullName>
    </submittedName>
</protein>
<organism evidence="1 2">
    <name type="scientific">Reticulomyxa filosa</name>
    <dbReference type="NCBI Taxonomy" id="46433"/>
    <lineage>
        <taxon>Eukaryota</taxon>
        <taxon>Sar</taxon>
        <taxon>Rhizaria</taxon>
        <taxon>Retaria</taxon>
        <taxon>Foraminifera</taxon>
        <taxon>Monothalamids</taxon>
        <taxon>Reticulomyxidae</taxon>
        <taxon>Reticulomyxa</taxon>
    </lineage>
</organism>
<accession>X6M026</accession>
<dbReference type="EMBL" id="ASPP01026667">
    <property type="protein sequence ID" value="ETO06931.1"/>
    <property type="molecule type" value="Genomic_DNA"/>
</dbReference>
<gene>
    <name evidence="1" type="ORF">RFI_30460</name>
</gene>
<dbReference type="Proteomes" id="UP000023152">
    <property type="component" value="Unassembled WGS sequence"/>
</dbReference>
<reference evidence="1 2" key="1">
    <citation type="journal article" date="2013" name="Curr. Biol.">
        <title>The Genome of the Foraminiferan Reticulomyxa filosa.</title>
        <authorList>
            <person name="Glockner G."/>
            <person name="Hulsmann N."/>
            <person name="Schleicher M."/>
            <person name="Noegel A.A."/>
            <person name="Eichinger L."/>
            <person name="Gallinger C."/>
            <person name="Pawlowski J."/>
            <person name="Sierra R."/>
            <person name="Euteneuer U."/>
            <person name="Pillet L."/>
            <person name="Moustafa A."/>
            <person name="Platzer M."/>
            <person name="Groth M."/>
            <person name="Szafranski K."/>
            <person name="Schliwa M."/>
        </authorList>
    </citation>
    <scope>NUCLEOTIDE SEQUENCE [LARGE SCALE GENOMIC DNA]</scope>
</reference>
<proteinExistence type="predicted"/>
<comment type="caution">
    <text evidence="1">The sequence shown here is derived from an EMBL/GenBank/DDBJ whole genome shotgun (WGS) entry which is preliminary data.</text>
</comment>
<evidence type="ECO:0000313" key="1">
    <source>
        <dbReference type="EMBL" id="ETO06931.1"/>
    </source>
</evidence>
<dbReference type="AlphaFoldDB" id="X6M026"/>